<dbReference type="InterPro" id="IPR036250">
    <property type="entry name" value="AcylCo_DH-like_C"/>
</dbReference>
<evidence type="ECO:0000259" key="14">
    <source>
        <dbReference type="Pfam" id="PF02770"/>
    </source>
</evidence>
<evidence type="ECO:0000256" key="11">
    <source>
        <dbReference type="ARBA" id="ARBA00047859"/>
    </source>
</evidence>
<name>A8ZKV1_ACAM1</name>
<dbReference type="InterPro" id="IPR006091">
    <property type="entry name" value="Acyl-CoA_Oxase/DH_mid-dom"/>
</dbReference>
<evidence type="ECO:0000256" key="12">
    <source>
        <dbReference type="ARBA" id="ARBA00048445"/>
    </source>
</evidence>
<dbReference type="GO" id="GO:0050660">
    <property type="term" value="F:flavin adenine dinucleotide binding"/>
    <property type="evidence" value="ECO:0007669"/>
    <property type="project" value="InterPro"/>
</dbReference>
<comment type="catalytic activity">
    <reaction evidence="11">
        <text>dibenzothiophene + FMNH2 + O2 = dibenzothiophene 5-oxide + FMN + H2O + H(+)</text>
        <dbReference type="Rhea" id="RHEA:49076"/>
        <dbReference type="ChEBI" id="CHEBI:15377"/>
        <dbReference type="ChEBI" id="CHEBI:15378"/>
        <dbReference type="ChEBI" id="CHEBI:15379"/>
        <dbReference type="ChEBI" id="CHEBI:23681"/>
        <dbReference type="ChEBI" id="CHEBI:23683"/>
        <dbReference type="ChEBI" id="CHEBI:57618"/>
        <dbReference type="ChEBI" id="CHEBI:58210"/>
    </reaction>
</comment>
<evidence type="ECO:0000259" key="15">
    <source>
        <dbReference type="Pfam" id="PF02771"/>
    </source>
</evidence>
<dbReference type="PANTHER" id="PTHR43884">
    <property type="entry name" value="ACYL-COA DEHYDROGENASE"/>
    <property type="match status" value="1"/>
</dbReference>
<evidence type="ECO:0000313" key="17">
    <source>
        <dbReference type="EMBL" id="ABW31419.1"/>
    </source>
</evidence>
<keyword evidence="4" id="KW-0547">Nucleotide-binding</keyword>
<dbReference type="PANTHER" id="PTHR43884:SF12">
    <property type="entry name" value="ISOVALERYL-COA DEHYDROGENASE, MITOCHONDRIAL-RELATED"/>
    <property type="match status" value="1"/>
</dbReference>
<evidence type="ECO:0000256" key="6">
    <source>
        <dbReference type="ARBA" id="ARBA00023033"/>
    </source>
</evidence>
<keyword evidence="2" id="KW-0285">Flavoprotein</keyword>
<dbReference type="SUPFAM" id="SSF47203">
    <property type="entry name" value="Acyl-CoA dehydrogenase C-terminal domain-like"/>
    <property type="match status" value="1"/>
</dbReference>
<sequence length="410" mass="44470">MRTQSCSSPNTDTESIPSAPMLSATVKDYRAIANQVSAQLAAHGVEQDTKAGSPVEEVNALKQSGLILLPVPQEFGGAGATWPQIYNVVQILSKAQGSVGQLYANHATLVSMGRLVGGPGQAERYYRLTSQQNLFWANALNSRDQRLKLMSVNGAFRLNGVKSFCTGMVAADISIVLSMEEKSNHPVLCVVPMDREGITYNDDWDTMGQRRTASGSYTFHDVLVKPDEVLGPPLSSGASTTLKSLIALLGQTFVYLGIAEGALEAAKGYTTTSALAWMASDAETATQNPFILQRYGQMWAELQAAIALAHQASEALQAGWEKGTALTTEERGEIAIVMASARAIAIQAGIKITTHIFDGMGPRATAANYGFDRYWRDLRTFSLHDPIDYKFKDIGNWMLNQQYPTPSQYS</sequence>
<dbReference type="RefSeq" id="WP_012166794.1">
    <property type="nucleotide sequence ID" value="NC_009926.1"/>
</dbReference>
<dbReference type="Pfam" id="PF08028">
    <property type="entry name" value="Acyl-CoA_dh_2"/>
    <property type="match status" value="1"/>
</dbReference>
<evidence type="ECO:0000259" key="16">
    <source>
        <dbReference type="Pfam" id="PF08028"/>
    </source>
</evidence>
<dbReference type="Pfam" id="PF02770">
    <property type="entry name" value="Acyl-CoA_dh_M"/>
    <property type="match status" value="1"/>
</dbReference>
<dbReference type="InterPro" id="IPR037069">
    <property type="entry name" value="AcylCoA_DH/ox_N_sf"/>
</dbReference>
<evidence type="ECO:0000256" key="10">
    <source>
        <dbReference type="ARBA" id="ARBA00034345"/>
    </source>
</evidence>
<comment type="catalytic activity">
    <reaction evidence="12">
        <text>dibenzothiophene 5-oxide + FMNH2 + O2 = dibenzothiophene 5,5-dioxide + FMN + H2O + H(+)</text>
        <dbReference type="Rhea" id="RHEA:49080"/>
        <dbReference type="ChEBI" id="CHEBI:15377"/>
        <dbReference type="ChEBI" id="CHEBI:15378"/>
        <dbReference type="ChEBI" id="CHEBI:15379"/>
        <dbReference type="ChEBI" id="CHEBI:23683"/>
        <dbReference type="ChEBI" id="CHEBI:57618"/>
        <dbReference type="ChEBI" id="CHEBI:58210"/>
        <dbReference type="ChEBI" id="CHEBI:90356"/>
    </reaction>
</comment>
<evidence type="ECO:0000256" key="2">
    <source>
        <dbReference type="ARBA" id="ARBA00022630"/>
    </source>
</evidence>
<comment type="similarity">
    <text evidence="8">Belongs to the DszC flavin monooxygenase family.</text>
</comment>
<evidence type="ECO:0000256" key="3">
    <source>
        <dbReference type="ARBA" id="ARBA00022643"/>
    </source>
</evidence>
<accession>A8ZKV1</accession>
<dbReference type="PIRSF" id="PIRSF016578">
    <property type="entry name" value="HsaA"/>
    <property type="match status" value="1"/>
</dbReference>
<evidence type="ECO:0000256" key="13">
    <source>
        <dbReference type="ARBA" id="ARBA00049456"/>
    </source>
</evidence>
<keyword evidence="6" id="KW-0503">Monooxygenase</keyword>
<feature type="domain" description="Acyl-CoA oxidase/dehydrogenase middle" evidence="14">
    <location>
        <begin position="151"/>
        <end position="222"/>
    </location>
</feature>
<reference evidence="17 18" key="1">
    <citation type="journal article" date="2008" name="Proc. Natl. Acad. Sci. U.S.A.">
        <title>Niche adaptation and genome expansion in the chlorophyll d-producing cyanobacterium Acaryochloris marina.</title>
        <authorList>
            <person name="Swingley W.D."/>
            <person name="Chen M."/>
            <person name="Cheung P.C."/>
            <person name="Conrad A.L."/>
            <person name="Dejesa L.C."/>
            <person name="Hao J."/>
            <person name="Honchak B.M."/>
            <person name="Karbach L.E."/>
            <person name="Kurdoglu A."/>
            <person name="Lahiri S."/>
            <person name="Mastrian S.D."/>
            <person name="Miyashita H."/>
            <person name="Page L."/>
            <person name="Ramakrishna P."/>
            <person name="Satoh S."/>
            <person name="Sattley W.M."/>
            <person name="Shimada Y."/>
            <person name="Taylor H.L."/>
            <person name="Tomo T."/>
            <person name="Tsuchiya T."/>
            <person name="Wang Z.T."/>
            <person name="Raymond J."/>
            <person name="Mimuro M."/>
            <person name="Blankenship R.E."/>
            <person name="Touchman J.W."/>
        </authorList>
    </citation>
    <scope>NUCLEOTIDE SEQUENCE [LARGE SCALE GENOMIC DNA]</scope>
    <source>
        <strain evidence="18">MBIC 11017</strain>
        <plasmid evidence="18">Plasmid pREB1</plasmid>
    </source>
</reference>
<protein>
    <recommendedName>
        <fullName evidence="10">Dibenzothiophene monooxygenase</fullName>
        <ecNumber evidence="9">1.14.14.21</ecNumber>
    </recommendedName>
</protein>
<feature type="domain" description="Acyl-CoA dehydrogenase/oxidase N-terminal" evidence="15">
    <location>
        <begin position="36"/>
        <end position="125"/>
    </location>
</feature>
<keyword evidence="5" id="KW-0560">Oxidoreductase</keyword>
<dbReference type="Gene3D" id="2.40.110.10">
    <property type="entry name" value="Butyryl-CoA Dehydrogenase, subunit A, domain 2"/>
    <property type="match status" value="1"/>
</dbReference>
<dbReference type="InterPro" id="IPR013786">
    <property type="entry name" value="AcylCoA_DH/ox_N"/>
</dbReference>
<dbReference type="GO" id="GO:0004497">
    <property type="term" value="F:monooxygenase activity"/>
    <property type="evidence" value="ECO:0007669"/>
    <property type="project" value="UniProtKB-KW"/>
</dbReference>
<gene>
    <name evidence="17" type="ordered locus">AM1_A0301</name>
</gene>
<evidence type="ECO:0000256" key="7">
    <source>
        <dbReference type="ARBA" id="ARBA00034307"/>
    </source>
</evidence>
<evidence type="ECO:0000256" key="8">
    <source>
        <dbReference type="ARBA" id="ARBA00034317"/>
    </source>
</evidence>
<dbReference type="AlphaFoldDB" id="A8ZKV1"/>
<evidence type="ECO:0000256" key="5">
    <source>
        <dbReference type="ARBA" id="ARBA00023002"/>
    </source>
</evidence>
<organism evidence="17 18">
    <name type="scientific">Acaryochloris marina (strain MBIC 11017)</name>
    <dbReference type="NCBI Taxonomy" id="329726"/>
    <lineage>
        <taxon>Bacteria</taxon>
        <taxon>Bacillati</taxon>
        <taxon>Cyanobacteriota</taxon>
        <taxon>Cyanophyceae</taxon>
        <taxon>Acaryochloridales</taxon>
        <taxon>Acaryochloridaceae</taxon>
        <taxon>Acaryochloris</taxon>
    </lineage>
</organism>
<dbReference type="EMBL" id="CP000838">
    <property type="protein sequence ID" value="ABW31419.1"/>
    <property type="molecule type" value="Genomic_DNA"/>
</dbReference>
<dbReference type="Gene3D" id="1.10.540.10">
    <property type="entry name" value="Acyl-CoA dehydrogenase/oxidase, N-terminal domain"/>
    <property type="match status" value="1"/>
</dbReference>
<dbReference type="Gene3D" id="1.20.140.10">
    <property type="entry name" value="Butyryl-CoA Dehydrogenase, subunit A, domain 3"/>
    <property type="match status" value="1"/>
</dbReference>
<proteinExistence type="inferred from homology"/>
<dbReference type="EC" id="1.14.14.21" evidence="9"/>
<keyword evidence="18" id="KW-1185">Reference proteome</keyword>
<evidence type="ECO:0000256" key="4">
    <source>
        <dbReference type="ARBA" id="ARBA00022741"/>
    </source>
</evidence>
<geneLocation type="plasmid" evidence="17 18">
    <name>pREB1</name>
</geneLocation>
<dbReference type="Proteomes" id="UP000000268">
    <property type="component" value="Plasmid pREB1"/>
</dbReference>
<evidence type="ECO:0000256" key="1">
    <source>
        <dbReference type="ARBA" id="ARBA00004496"/>
    </source>
</evidence>
<evidence type="ECO:0000256" key="9">
    <source>
        <dbReference type="ARBA" id="ARBA00034328"/>
    </source>
</evidence>
<dbReference type="GO" id="GO:0005737">
    <property type="term" value="C:cytoplasm"/>
    <property type="evidence" value="ECO:0007669"/>
    <property type="project" value="UniProtKB-SubCell"/>
</dbReference>
<feature type="domain" description="Acyl-CoA dehydrogenase C-terminal" evidence="16">
    <location>
        <begin position="250"/>
        <end position="385"/>
    </location>
</feature>
<evidence type="ECO:0000313" key="18">
    <source>
        <dbReference type="Proteomes" id="UP000000268"/>
    </source>
</evidence>
<dbReference type="KEGG" id="amr:AM1_A0301"/>
<dbReference type="SUPFAM" id="SSF56645">
    <property type="entry name" value="Acyl-CoA dehydrogenase NM domain-like"/>
    <property type="match status" value="1"/>
</dbReference>
<dbReference type="HOGENOM" id="CLU_018204_10_0_3"/>
<dbReference type="InterPro" id="IPR009100">
    <property type="entry name" value="AcylCoA_DH/oxidase_NM_dom_sf"/>
</dbReference>
<keyword evidence="3" id="KW-0288">FMN</keyword>
<dbReference type="InterPro" id="IPR013107">
    <property type="entry name" value="Acyl-CoA_DH_C"/>
</dbReference>
<dbReference type="Pfam" id="PF02771">
    <property type="entry name" value="Acyl-CoA_dh_N"/>
    <property type="match status" value="1"/>
</dbReference>
<dbReference type="GO" id="GO:0008470">
    <property type="term" value="F:3-methylbutanoyl-CoA dehydrogenase activity"/>
    <property type="evidence" value="ECO:0007669"/>
    <property type="project" value="TreeGrafter"/>
</dbReference>
<comment type="subcellular location">
    <subcellularLocation>
        <location evidence="1">Cytoplasm</location>
    </subcellularLocation>
</comment>
<dbReference type="GO" id="GO:0006552">
    <property type="term" value="P:L-leucine catabolic process"/>
    <property type="evidence" value="ECO:0007669"/>
    <property type="project" value="TreeGrafter"/>
</dbReference>
<dbReference type="InterPro" id="IPR046373">
    <property type="entry name" value="Acyl-CoA_Oxase/DH_mid-dom_sf"/>
</dbReference>
<comment type="pathway">
    <text evidence="7">Sulfur metabolism; dibenzothiophene degradation.</text>
</comment>
<comment type="catalytic activity">
    <reaction evidence="13">
        <text>dibenzothiophene + 2 FMNH2 + 2 O2 = dibenzothiophene 5,5-dioxide + 2 FMN + 2 H2O + 2 H(+)</text>
        <dbReference type="Rhea" id="RHEA:49072"/>
        <dbReference type="ChEBI" id="CHEBI:15377"/>
        <dbReference type="ChEBI" id="CHEBI:15378"/>
        <dbReference type="ChEBI" id="CHEBI:15379"/>
        <dbReference type="ChEBI" id="CHEBI:23681"/>
        <dbReference type="ChEBI" id="CHEBI:57618"/>
        <dbReference type="ChEBI" id="CHEBI:58210"/>
        <dbReference type="ChEBI" id="CHEBI:90356"/>
        <dbReference type="EC" id="1.14.14.21"/>
    </reaction>
</comment>
<keyword evidence="17" id="KW-0614">Plasmid</keyword>